<keyword evidence="8" id="KW-1185">Reference proteome</keyword>
<feature type="transmembrane region" description="Helical" evidence="7">
    <location>
        <begin position="96"/>
        <end position="115"/>
    </location>
</feature>
<dbReference type="Gene3D" id="1.20.1250.20">
    <property type="entry name" value="MFS general substrate transporter like domains"/>
    <property type="match status" value="2"/>
</dbReference>
<keyword evidence="4" id="KW-0571">Peptide transport</keyword>
<keyword evidence="4" id="KW-0813">Transport</keyword>
<evidence type="ECO:0000256" key="2">
    <source>
        <dbReference type="ARBA" id="ARBA00005982"/>
    </source>
</evidence>
<evidence type="ECO:0000313" key="8">
    <source>
        <dbReference type="Proteomes" id="UP000694846"/>
    </source>
</evidence>
<dbReference type="AlphaFoldDB" id="A0A8B8G4T0"/>
<evidence type="ECO:0000313" key="9">
    <source>
        <dbReference type="RefSeq" id="XP_025417596.1"/>
    </source>
</evidence>
<feature type="transmembrane region" description="Helical" evidence="7">
    <location>
        <begin position="593"/>
        <end position="615"/>
    </location>
</feature>
<sequence length="702" mass="80290">MSFTQSNVEMELIENKLKSPKSVWFIVGDELCERFNYYGLRTILVLYLKTVLNYSDDYSTMIYHGFIFLSYFMPIFGAVLADSYWGKYKTIMRLSIVYVIGNFILTAASMAYNFTLDSQRLIAIVGLVLIAIGTGGIKPCVCSFGGDQFQLPEQQTELTKFFNRFVTSVYIGSLISTFISPELRNSTQCFGRDTCFPLAFGVLSLLMTIAIAVFFFGKHLYVKRKPENHVIFKTIGCVFYSLRKKCTRSSTDKAHWLDHSSNKYSEIEVTDTKAAMEVLYTYIAYPVFWALYEQQGSRWTLQAMLMDGKIDSIDWEIKPDQMQTIHPLCALLLIFSFNSILFPFLAKFGIRRPLQKLIFSYSMAVVAFLLAAIVQYKIFGESTVIPSDESQLNIYNGFDCDVHVKSSLPDNRTIGPLDFVNFKYMPVWEENIMNITLKFDNSCRSYTNYDKLEASVIVSKGRSISYFLTPTVNKEAILHRVDRYDYLSKPKNGHPSLRVIISDDVKINESLSLEITGKKSEIPYNISSFTNGNIKHIAIGSYNLTRGKEVISSNIVLMPATIYTLVIRNNSNNLESKLYATDKGNYLHMLWQIPQYMCMILADVIFIATTIEFTFTEAPPRIKSFISACYLFTQSIGNLLVVVISALSFHRQVDEYLFFSGLMLADTLLLVYLSSNYNYKDFKQQVINDNENKTKTNEIQLN</sequence>
<organism evidence="8 9">
    <name type="scientific">Sipha flava</name>
    <name type="common">yellow sugarcane aphid</name>
    <dbReference type="NCBI Taxonomy" id="143950"/>
    <lineage>
        <taxon>Eukaryota</taxon>
        <taxon>Metazoa</taxon>
        <taxon>Ecdysozoa</taxon>
        <taxon>Arthropoda</taxon>
        <taxon>Hexapoda</taxon>
        <taxon>Insecta</taxon>
        <taxon>Pterygota</taxon>
        <taxon>Neoptera</taxon>
        <taxon>Paraneoptera</taxon>
        <taxon>Hemiptera</taxon>
        <taxon>Sternorrhyncha</taxon>
        <taxon>Aphidomorpha</taxon>
        <taxon>Aphidoidea</taxon>
        <taxon>Aphididae</taxon>
        <taxon>Sipha</taxon>
    </lineage>
</organism>
<protein>
    <submittedName>
        <fullName evidence="9">Peptide transporter family 1-like</fullName>
    </submittedName>
</protein>
<keyword evidence="4" id="KW-0653">Protein transport</keyword>
<dbReference type="RefSeq" id="XP_025417596.1">
    <property type="nucleotide sequence ID" value="XM_025561811.1"/>
</dbReference>
<name>A0A8B8G4T0_9HEMI</name>
<proteinExistence type="inferred from homology"/>
<comment type="subcellular location">
    <subcellularLocation>
        <location evidence="1">Membrane</location>
        <topology evidence="1">Multi-pass membrane protein</topology>
    </subcellularLocation>
</comment>
<dbReference type="GO" id="GO:0016020">
    <property type="term" value="C:membrane"/>
    <property type="evidence" value="ECO:0007669"/>
    <property type="project" value="UniProtKB-SubCell"/>
</dbReference>
<evidence type="ECO:0000256" key="6">
    <source>
        <dbReference type="ARBA" id="ARBA00023136"/>
    </source>
</evidence>
<feature type="transmembrane region" description="Helical" evidence="7">
    <location>
        <begin position="199"/>
        <end position="217"/>
    </location>
</feature>
<evidence type="ECO:0000256" key="3">
    <source>
        <dbReference type="ARBA" id="ARBA00022692"/>
    </source>
</evidence>
<feature type="transmembrane region" description="Helical" evidence="7">
    <location>
        <begin position="656"/>
        <end position="673"/>
    </location>
</feature>
<accession>A0A8B8G4T0</accession>
<dbReference type="GeneID" id="112688556"/>
<comment type="similarity">
    <text evidence="2">Belongs to the major facilitator superfamily. Proton-dependent oligopeptide transporter (POT/PTR) (TC 2.A.17) family.</text>
</comment>
<dbReference type="InterPro" id="IPR018456">
    <property type="entry name" value="PTR2_symporter_CS"/>
</dbReference>
<dbReference type="PROSITE" id="PS01022">
    <property type="entry name" value="PTR2_1"/>
    <property type="match status" value="1"/>
</dbReference>
<feature type="transmembrane region" description="Helical" evidence="7">
    <location>
        <begin position="325"/>
        <end position="346"/>
    </location>
</feature>
<feature type="transmembrane region" description="Helical" evidence="7">
    <location>
        <begin position="627"/>
        <end position="650"/>
    </location>
</feature>
<dbReference type="Proteomes" id="UP000694846">
    <property type="component" value="Unplaced"/>
</dbReference>
<keyword evidence="5 7" id="KW-1133">Transmembrane helix</keyword>
<evidence type="ECO:0000256" key="5">
    <source>
        <dbReference type="ARBA" id="ARBA00022989"/>
    </source>
</evidence>
<dbReference type="GO" id="GO:0006857">
    <property type="term" value="P:oligopeptide transport"/>
    <property type="evidence" value="ECO:0007669"/>
    <property type="project" value="InterPro"/>
</dbReference>
<feature type="transmembrane region" description="Helical" evidence="7">
    <location>
        <begin position="358"/>
        <end position="379"/>
    </location>
</feature>
<feature type="transmembrane region" description="Helical" evidence="7">
    <location>
        <begin position="61"/>
        <end position="84"/>
    </location>
</feature>
<gene>
    <name evidence="9" type="primary">LOC112688556</name>
</gene>
<dbReference type="Pfam" id="PF00854">
    <property type="entry name" value="PTR2"/>
    <property type="match status" value="2"/>
</dbReference>
<feature type="transmembrane region" description="Helical" evidence="7">
    <location>
        <begin position="161"/>
        <end position="179"/>
    </location>
</feature>
<dbReference type="GO" id="GO:0022857">
    <property type="term" value="F:transmembrane transporter activity"/>
    <property type="evidence" value="ECO:0007669"/>
    <property type="project" value="InterPro"/>
</dbReference>
<evidence type="ECO:0000256" key="4">
    <source>
        <dbReference type="ARBA" id="ARBA00022856"/>
    </source>
</evidence>
<evidence type="ECO:0000256" key="7">
    <source>
        <dbReference type="SAM" id="Phobius"/>
    </source>
</evidence>
<dbReference type="PANTHER" id="PTHR11654">
    <property type="entry name" value="OLIGOPEPTIDE TRANSPORTER-RELATED"/>
    <property type="match status" value="1"/>
</dbReference>
<keyword evidence="6 7" id="KW-0472">Membrane</keyword>
<dbReference type="InterPro" id="IPR036259">
    <property type="entry name" value="MFS_trans_sf"/>
</dbReference>
<reference evidence="9" key="1">
    <citation type="submission" date="2025-08" db="UniProtKB">
        <authorList>
            <consortium name="RefSeq"/>
        </authorList>
    </citation>
    <scope>IDENTIFICATION</scope>
    <source>
        <tissue evidence="9">Whole body</tissue>
    </source>
</reference>
<evidence type="ECO:0000256" key="1">
    <source>
        <dbReference type="ARBA" id="ARBA00004141"/>
    </source>
</evidence>
<dbReference type="SUPFAM" id="SSF103473">
    <property type="entry name" value="MFS general substrate transporter"/>
    <property type="match status" value="1"/>
</dbReference>
<keyword evidence="3 7" id="KW-0812">Transmembrane</keyword>
<feature type="transmembrane region" description="Helical" evidence="7">
    <location>
        <begin position="121"/>
        <end position="141"/>
    </location>
</feature>
<dbReference type="InterPro" id="IPR000109">
    <property type="entry name" value="POT_fam"/>
</dbReference>
<dbReference type="OrthoDB" id="8904098at2759"/>